<dbReference type="RefSeq" id="WP_247343754.1">
    <property type="nucleotide sequence ID" value="NZ_CP095550.1"/>
</dbReference>
<dbReference type="PROSITE" id="PS00088">
    <property type="entry name" value="SOD_MN"/>
    <property type="match status" value="1"/>
</dbReference>
<name>A0ABW5BZM2_9BACI</name>
<dbReference type="PANTHER" id="PTHR11404:SF6">
    <property type="entry name" value="SUPEROXIDE DISMUTASE [MN], MITOCHONDRIAL"/>
    <property type="match status" value="1"/>
</dbReference>
<dbReference type="InterPro" id="IPR036324">
    <property type="entry name" value="Mn/Fe_SOD_N_sf"/>
</dbReference>
<dbReference type="PRINTS" id="PR01703">
    <property type="entry name" value="MNSODISMTASE"/>
</dbReference>
<evidence type="ECO:0000256" key="1">
    <source>
        <dbReference type="ARBA" id="ARBA00008714"/>
    </source>
</evidence>
<evidence type="ECO:0000256" key="5">
    <source>
        <dbReference type="SAM" id="Coils"/>
    </source>
</evidence>
<protein>
    <recommendedName>
        <fullName evidence="2">superoxide dismutase</fullName>
        <ecNumber evidence="2">1.15.1.1</ecNumber>
    </recommendedName>
</protein>
<evidence type="ECO:0000259" key="7">
    <source>
        <dbReference type="Pfam" id="PF02777"/>
    </source>
</evidence>
<dbReference type="Gene3D" id="3.55.40.20">
    <property type="entry name" value="Iron/manganese superoxide dismutase, C-terminal domain"/>
    <property type="match status" value="1"/>
</dbReference>
<dbReference type="Gene3D" id="1.10.287.990">
    <property type="entry name" value="Fe,Mn superoxide dismutase (SOD) domain"/>
    <property type="match status" value="1"/>
</dbReference>
<dbReference type="SUPFAM" id="SSF46609">
    <property type="entry name" value="Fe,Mn superoxide dismutase (SOD), N-terminal domain"/>
    <property type="match status" value="1"/>
</dbReference>
<evidence type="ECO:0000313" key="8">
    <source>
        <dbReference type="EMBL" id="MFD2214414.1"/>
    </source>
</evidence>
<accession>A0ABW5BZM2</accession>
<comment type="similarity">
    <text evidence="1">Belongs to the iron/manganese superoxide dismutase family.</text>
</comment>
<dbReference type="InterPro" id="IPR019833">
    <property type="entry name" value="Mn/Fe_SOD_BS"/>
</dbReference>
<dbReference type="InterPro" id="IPR036314">
    <property type="entry name" value="SOD_C_sf"/>
</dbReference>
<dbReference type="PANTHER" id="PTHR11404">
    <property type="entry name" value="SUPEROXIDE DISMUTASE 2"/>
    <property type="match status" value="1"/>
</dbReference>
<dbReference type="InterPro" id="IPR050265">
    <property type="entry name" value="Fe/Mn_Superoxide_Dismutase"/>
</dbReference>
<feature type="domain" description="Manganese/iron superoxide dismutase C-terminal" evidence="7">
    <location>
        <begin position="188"/>
        <end position="290"/>
    </location>
</feature>
<dbReference type="InterPro" id="IPR019832">
    <property type="entry name" value="Mn/Fe_SOD_C"/>
</dbReference>
<evidence type="ECO:0000256" key="4">
    <source>
        <dbReference type="ARBA" id="ARBA00023002"/>
    </source>
</evidence>
<evidence type="ECO:0000259" key="6">
    <source>
        <dbReference type="Pfam" id="PF00081"/>
    </source>
</evidence>
<dbReference type="InterPro" id="IPR019831">
    <property type="entry name" value="Mn/Fe_SOD_N"/>
</dbReference>
<organism evidence="8 9">
    <name type="scientific">Metabacillus endolithicus</name>
    <dbReference type="NCBI Taxonomy" id="1535204"/>
    <lineage>
        <taxon>Bacteria</taxon>
        <taxon>Bacillati</taxon>
        <taxon>Bacillota</taxon>
        <taxon>Bacilli</taxon>
        <taxon>Bacillales</taxon>
        <taxon>Bacillaceae</taxon>
        <taxon>Metabacillus</taxon>
    </lineage>
</organism>
<dbReference type="Proteomes" id="UP001597318">
    <property type="component" value="Unassembled WGS sequence"/>
</dbReference>
<sequence length="302" mass="36290">MSEQYIVSMQKWCEEILESYHHSYEELSRNHHKDTLENWKSELEIFQAQLNKDDRPDNKEVYERADRLFTQFEAYFDDENNEQESILRAHNEAGTVPIGGHTLPPLPYSYDALEPYIDREIMRLHHDKHHQSYVDGLNKAEKEMQKARQTNNFELIKHWEREAAFHGAGHYLHTIFWNVMSPNGGGMPSGMLMREINQTFGSFEKFKTHFSEAAKNVEAVGWAILVWAPRSRRLEILQAEKHQNLSQWDVIPLLTLDVWEHAYYLQYKNERKKYVENWWNVVNWREVERRFHEAQQLKWKPF</sequence>
<proteinExistence type="inferred from homology"/>
<dbReference type="Pfam" id="PF02777">
    <property type="entry name" value="Sod_Fe_C"/>
    <property type="match status" value="1"/>
</dbReference>
<keyword evidence="9" id="KW-1185">Reference proteome</keyword>
<feature type="domain" description="Manganese/iron superoxide dismutase N-terminal" evidence="6">
    <location>
        <begin position="101"/>
        <end position="181"/>
    </location>
</feature>
<comment type="caution">
    <text evidence="8">The sequence shown here is derived from an EMBL/GenBank/DDBJ whole genome shotgun (WGS) entry which is preliminary data.</text>
</comment>
<evidence type="ECO:0000256" key="3">
    <source>
        <dbReference type="ARBA" id="ARBA00022723"/>
    </source>
</evidence>
<gene>
    <name evidence="8" type="ORF">ACFSKK_12045</name>
</gene>
<dbReference type="Pfam" id="PF00081">
    <property type="entry name" value="Sod_Fe_N"/>
    <property type="match status" value="1"/>
</dbReference>
<dbReference type="GO" id="GO:0004784">
    <property type="term" value="F:superoxide dismutase activity"/>
    <property type="evidence" value="ECO:0007669"/>
    <property type="project" value="UniProtKB-EC"/>
</dbReference>
<evidence type="ECO:0000313" key="9">
    <source>
        <dbReference type="Proteomes" id="UP001597318"/>
    </source>
</evidence>
<dbReference type="InterPro" id="IPR001189">
    <property type="entry name" value="Mn/Fe_SOD"/>
</dbReference>
<feature type="coiled-coil region" evidence="5">
    <location>
        <begin position="130"/>
        <end position="157"/>
    </location>
</feature>
<dbReference type="SUPFAM" id="SSF54719">
    <property type="entry name" value="Fe,Mn superoxide dismutase (SOD), C-terminal domain"/>
    <property type="match status" value="1"/>
</dbReference>
<keyword evidence="3" id="KW-0479">Metal-binding</keyword>
<reference evidence="9" key="1">
    <citation type="journal article" date="2019" name="Int. J. Syst. Evol. Microbiol.">
        <title>The Global Catalogue of Microorganisms (GCM) 10K type strain sequencing project: providing services to taxonomists for standard genome sequencing and annotation.</title>
        <authorList>
            <consortium name="The Broad Institute Genomics Platform"/>
            <consortium name="The Broad Institute Genome Sequencing Center for Infectious Disease"/>
            <person name="Wu L."/>
            <person name="Ma J."/>
        </authorList>
    </citation>
    <scope>NUCLEOTIDE SEQUENCE [LARGE SCALE GENOMIC DNA]</scope>
    <source>
        <strain evidence="9">CGMCC 1.15474</strain>
    </source>
</reference>
<keyword evidence="4 8" id="KW-0560">Oxidoreductase</keyword>
<dbReference type="EMBL" id="JBHUIK010000002">
    <property type="protein sequence ID" value="MFD2214414.1"/>
    <property type="molecule type" value="Genomic_DNA"/>
</dbReference>
<evidence type="ECO:0000256" key="2">
    <source>
        <dbReference type="ARBA" id="ARBA00012682"/>
    </source>
</evidence>
<keyword evidence="5" id="KW-0175">Coiled coil</keyword>
<dbReference type="EC" id="1.15.1.1" evidence="2"/>